<sequence>MTECKRKAKKITTSDTCKRCNNAKEDALHVLRDCPLIKPLWESMLKTEHWHRFFSMNIDEWISFNLSKAANKMLNGSWNSRTLRGRISSMLGLASFSLAPGC</sequence>
<keyword evidence="1" id="KW-0695">RNA-directed DNA polymerase</keyword>
<accession>A0A834TK37</accession>
<reference evidence="1" key="1">
    <citation type="submission" date="2020-09" db="EMBL/GenBank/DDBJ databases">
        <title>Genome-Enabled Discovery of Anthraquinone Biosynthesis in Senna tora.</title>
        <authorList>
            <person name="Kang S.-H."/>
            <person name="Pandey R.P."/>
            <person name="Lee C.-M."/>
            <person name="Sim J.-S."/>
            <person name="Jeong J.-T."/>
            <person name="Choi B.-S."/>
            <person name="Jung M."/>
            <person name="Ginzburg D."/>
            <person name="Zhao K."/>
            <person name="Won S.Y."/>
            <person name="Oh T.-J."/>
            <person name="Yu Y."/>
            <person name="Kim N.-H."/>
            <person name="Lee O.R."/>
            <person name="Lee T.-H."/>
            <person name="Bashyal P."/>
            <person name="Kim T.-S."/>
            <person name="Lee W.-H."/>
            <person name="Kawkins C."/>
            <person name="Kim C.-K."/>
            <person name="Kim J.S."/>
            <person name="Ahn B.O."/>
            <person name="Rhee S.Y."/>
            <person name="Sohng J.K."/>
        </authorList>
    </citation>
    <scope>NUCLEOTIDE SEQUENCE</scope>
    <source>
        <tissue evidence="1">Leaf</tissue>
    </source>
</reference>
<organism evidence="1 2">
    <name type="scientific">Senna tora</name>
    <dbReference type="NCBI Taxonomy" id="362788"/>
    <lineage>
        <taxon>Eukaryota</taxon>
        <taxon>Viridiplantae</taxon>
        <taxon>Streptophyta</taxon>
        <taxon>Embryophyta</taxon>
        <taxon>Tracheophyta</taxon>
        <taxon>Spermatophyta</taxon>
        <taxon>Magnoliopsida</taxon>
        <taxon>eudicotyledons</taxon>
        <taxon>Gunneridae</taxon>
        <taxon>Pentapetalae</taxon>
        <taxon>rosids</taxon>
        <taxon>fabids</taxon>
        <taxon>Fabales</taxon>
        <taxon>Fabaceae</taxon>
        <taxon>Caesalpinioideae</taxon>
        <taxon>Cassia clade</taxon>
        <taxon>Senna</taxon>
    </lineage>
</organism>
<dbReference type="AlphaFoldDB" id="A0A834TK37"/>
<gene>
    <name evidence="1" type="ORF">G2W53_021404</name>
</gene>
<dbReference type="Proteomes" id="UP000634136">
    <property type="component" value="Unassembled WGS sequence"/>
</dbReference>
<evidence type="ECO:0000313" key="2">
    <source>
        <dbReference type="Proteomes" id="UP000634136"/>
    </source>
</evidence>
<keyword evidence="1" id="KW-0548">Nucleotidyltransferase</keyword>
<comment type="caution">
    <text evidence="1">The sequence shown here is derived from an EMBL/GenBank/DDBJ whole genome shotgun (WGS) entry which is preliminary data.</text>
</comment>
<dbReference type="EMBL" id="JAAIUW010000007">
    <property type="protein sequence ID" value="KAF7823260.1"/>
    <property type="molecule type" value="Genomic_DNA"/>
</dbReference>
<proteinExistence type="predicted"/>
<dbReference type="OrthoDB" id="1393472at2759"/>
<keyword evidence="2" id="KW-1185">Reference proteome</keyword>
<dbReference type="GO" id="GO:0003964">
    <property type="term" value="F:RNA-directed DNA polymerase activity"/>
    <property type="evidence" value="ECO:0007669"/>
    <property type="project" value="UniProtKB-KW"/>
</dbReference>
<protein>
    <submittedName>
        <fullName evidence="1">Putative non-LTR retroelement reverse transcriptase</fullName>
    </submittedName>
</protein>
<evidence type="ECO:0000313" key="1">
    <source>
        <dbReference type="EMBL" id="KAF7823260.1"/>
    </source>
</evidence>
<keyword evidence="1" id="KW-0808">Transferase</keyword>
<name>A0A834TK37_9FABA</name>